<feature type="coiled-coil region" evidence="1">
    <location>
        <begin position="84"/>
        <end position="136"/>
    </location>
</feature>
<evidence type="ECO:0000256" key="1">
    <source>
        <dbReference type="SAM" id="Coils"/>
    </source>
</evidence>
<gene>
    <name evidence="3" type="ORF">DXX99_06985</name>
</gene>
<dbReference type="AlphaFoldDB" id="A0A3D8P2Q4"/>
<accession>A0A3D8P2Q4</accession>
<evidence type="ECO:0000259" key="2">
    <source>
        <dbReference type="Pfam" id="PF07833"/>
    </source>
</evidence>
<dbReference type="InterPro" id="IPR036582">
    <property type="entry name" value="Mao_N_sf"/>
</dbReference>
<reference evidence="3 4" key="1">
    <citation type="submission" date="2018-08" db="EMBL/GenBank/DDBJ databases">
        <title>Form III RuBisCO-mediated autotrophy in Thermodesulfobium bacteria.</title>
        <authorList>
            <person name="Toshchakov S.V."/>
            <person name="Kublanov I.V."/>
            <person name="Frolov E."/>
            <person name="Bonch-Osmolovskaya E.A."/>
            <person name="Tourova T.P."/>
            <person name="Chernych N.A."/>
            <person name="Lebedinsky A.V."/>
        </authorList>
    </citation>
    <scope>NUCLEOTIDE SEQUENCE [LARGE SCALE GENOMIC DNA]</scope>
    <source>
        <strain evidence="3 4">SR</strain>
    </source>
</reference>
<dbReference type="Pfam" id="PF07833">
    <property type="entry name" value="Cu_amine_oxidN1"/>
    <property type="match status" value="1"/>
</dbReference>
<keyword evidence="1" id="KW-0175">Coiled coil</keyword>
<proteinExistence type="predicted"/>
<dbReference type="OrthoDB" id="9769314at2"/>
<protein>
    <submittedName>
        <fullName evidence="3">Copper amine oxidase N-terminal domain-containing protein</fullName>
    </submittedName>
</protein>
<dbReference type="InterPro" id="IPR012854">
    <property type="entry name" value="Cu_amine_oxidase-like_N"/>
</dbReference>
<keyword evidence="4" id="KW-1185">Reference proteome</keyword>
<comment type="caution">
    <text evidence="3">The sequence shown here is derived from an EMBL/GenBank/DDBJ whole genome shotgun (WGS) entry which is preliminary data.</text>
</comment>
<feature type="domain" description="Copper amine oxidase-like N-terminal" evidence="2">
    <location>
        <begin position="25"/>
        <end position="68"/>
    </location>
</feature>
<sequence length="222" mass="25342">MENPALASQLFEGILTDIFKRAEFVPTDVAPVIRQERTFLPARFVAEAFGFTVSWDHGTQTVRVFRGGSDTGQRAGSGLSAQERVKLEQRKQELELAISDVEGKIKKLKNEYRYQRELIENNYNSAMERLKKREVEELNALIKSLYARGLGGSPLAEYERKKLEEAYAPLYRQLEEEKRIHLRRIEADERLALEPLEKSLAELKKLHAEIVAVLESGGKLAL</sequence>
<name>A0A3D8P2Q4_9THEO</name>
<dbReference type="EMBL" id="QSLN01000009">
    <property type="protein sequence ID" value="RDV82558.1"/>
    <property type="molecule type" value="Genomic_DNA"/>
</dbReference>
<dbReference type="Gene3D" id="3.30.457.10">
    <property type="entry name" value="Copper amine oxidase-like, N-terminal domain"/>
    <property type="match status" value="1"/>
</dbReference>
<dbReference type="SUPFAM" id="SSF55383">
    <property type="entry name" value="Copper amine oxidase, domain N"/>
    <property type="match status" value="1"/>
</dbReference>
<dbReference type="Proteomes" id="UP000256329">
    <property type="component" value="Unassembled WGS sequence"/>
</dbReference>
<evidence type="ECO:0000313" key="3">
    <source>
        <dbReference type="EMBL" id="RDV82558.1"/>
    </source>
</evidence>
<evidence type="ECO:0000313" key="4">
    <source>
        <dbReference type="Proteomes" id="UP000256329"/>
    </source>
</evidence>
<organism evidence="3 4">
    <name type="scientific">Ammonifex thiophilus</name>
    <dbReference type="NCBI Taxonomy" id="444093"/>
    <lineage>
        <taxon>Bacteria</taxon>
        <taxon>Bacillati</taxon>
        <taxon>Bacillota</taxon>
        <taxon>Clostridia</taxon>
        <taxon>Thermoanaerobacterales</taxon>
        <taxon>Thermoanaerobacteraceae</taxon>
        <taxon>Ammonifex</taxon>
    </lineage>
</organism>